<dbReference type="Pfam" id="PF22592">
    <property type="entry name" value="FCaBP_EF-hand"/>
    <property type="match status" value="1"/>
</dbReference>
<dbReference type="PROSITE" id="PS50090">
    <property type="entry name" value="MYB_LIKE"/>
    <property type="match status" value="1"/>
</dbReference>
<protein>
    <recommendedName>
        <fullName evidence="7">Myb-like domain-containing protein</fullName>
    </recommendedName>
</protein>
<dbReference type="Gene3D" id="1.10.238.10">
    <property type="entry name" value="EF-hand"/>
    <property type="match status" value="1"/>
</dbReference>
<feature type="compositionally biased region" description="Low complexity" evidence="6">
    <location>
        <begin position="700"/>
        <end position="713"/>
    </location>
</feature>
<dbReference type="SMART" id="SM00054">
    <property type="entry name" value="EFh"/>
    <property type="match status" value="3"/>
</dbReference>
<dbReference type="CDD" id="cd00051">
    <property type="entry name" value="EFh"/>
    <property type="match status" value="1"/>
</dbReference>
<evidence type="ECO:0000256" key="6">
    <source>
        <dbReference type="SAM" id="MobiDB-lite"/>
    </source>
</evidence>
<feature type="region of interest" description="Disordered" evidence="6">
    <location>
        <begin position="264"/>
        <end position="324"/>
    </location>
</feature>
<feature type="region of interest" description="Disordered" evidence="6">
    <location>
        <begin position="650"/>
        <end position="766"/>
    </location>
</feature>
<dbReference type="InterPro" id="IPR011992">
    <property type="entry name" value="EF-hand-dom_pair"/>
</dbReference>
<feature type="region of interest" description="Disordered" evidence="6">
    <location>
        <begin position="428"/>
        <end position="447"/>
    </location>
</feature>
<dbReference type="InterPro" id="IPR054322">
    <property type="entry name" value="FCABP_EF-hand"/>
</dbReference>
<proteinExistence type="inferred from homology"/>
<comment type="function">
    <text evidence="1">May contribute to the rapid motility of the trypanosomes, playing a role either in flagellar structure or in calcium metabolism. Could alternate between a GDP-bound inactive form to a calcium/GTP-bound active form.</text>
</comment>
<dbReference type="InterPro" id="IPR002048">
    <property type="entry name" value="EF_hand_dom"/>
</dbReference>
<evidence type="ECO:0000313" key="9">
    <source>
        <dbReference type="Proteomes" id="UP001515480"/>
    </source>
</evidence>
<dbReference type="SUPFAM" id="SSF47473">
    <property type="entry name" value="EF-hand"/>
    <property type="match status" value="1"/>
</dbReference>
<sequence>MAGRGEAGRGEAVLAFRNGERVLVEATHLINLTSGFQLLLREPPPPAAIGQRVRLRGLAEAGGELIDLRLNGEPELAGVAFRNALLGPAEQVSLLALQLPTDLSMQSRVARRKLFGTFDVNGNGFLSLAEVDRGVLQALRTTSLAERKPVIARAFHAAKAACPSRSALGDDFVEEGAEFRLLLLYLRRYFELHLMFAALDTSGDRRLDREEVLAAAPLLQRWGVAAAEADVFDAMDADGHGRVLFDEFAHWALAQHLQLEGVREGSLPSCRAPPPPPPPPPRRTAVPRRPRGEGEGEGKPACRQAVTHRHAAMSPSPRRSMTPRETAARALREARMPAAHRRLRFTLEQALLELDVHLRKVKRLPSAPFIPPPTCPSTPSAPYLHLHAIRAFPHSRRPILAALPHPSLPTSAARLAPSSCVRQGLTPLPSDQIHGHLPHDQTSPSRGLLGALKEHTAAAQRLDALLAAQLHALGEQPPLREVKEGLSLSKGEVRRWQRGLQAHTRAMEAASANLTESRGALQQLCAILSGTASGTVWGGAHVEEKEKGEEGEGEGEEEEEEEAEGGGGWRARDDVALCEQLAAHGFSAWPAVAIAVGATAAACRERWDELLRGQLDAARTRQQEAREATHAAEQALAQTGGDIARVRQQMHAAMQASAASQRQQSSRRRGSGRPLTPLPSPTPPKQRQKHDMPPCPPVPTTYTTTHATTATPPKQRQKHDMPPCPPVPTAYTTTHATTATPPKQRQKHGMPPSILSRSDIPSPVTGCALRRRSAPRWPVSGSELKELKGYPYLVMSTASEQELKHDNVSGSVPVERHAALASLARLVASVGAEPKKVLLSWLWAGGAECAAGVEWWIRSAALEHKVMLILLVSGSLRLKIAGYDCVHSRAK</sequence>
<feature type="compositionally biased region" description="Low complexity" evidence="6">
    <location>
        <begin position="729"/>
        <end position="742"/>
    </location>
</feature>
<dbReference type="GO" id="GO:0005509">
    <property type="term" value="F:calcium ion binding"/>
    <property type="evidence" value="ECO:0007669"/>
    <property type="project" value="InterPro"/>
</dbReference>
<feature type="compositionally biased region" description="Acidic residues" evidence="6">
    <location>
        <begin position="551"/>
        <end position="564"/>
    </location>
</feature>
<organism evidence="8 9">
    <name type="scientific">Prymnesium parvum</name>
    <name type="common">Toxic golden alga</name>
    <dbReference type="NCBI Taxonomy" id="97485"/>
    <lineage>
        <taxon>Eukaryota</taxon>
        <taxon>Haptista</taxon>
        <taxon>Haptophyta</taxon>
        <taxon>Prymnesiophyceae</taxon>
        <taxon>Prymnesiales</taxon>
        <taxon>Prymnesiaceae</taxon>
        <taxon>Prymnesium</taxon>
    </lineage>
</organism>
<dbReference type="EMBL" id="JBGBPQ010000021">
    <property type="protein sequence ID" value="KAL1503522.1"/>
    <property type="molecule type" value="Genomic_DNA"/>
</dbReference>
<feature type="domain" description="Myb-like" evidence="7">
    <location>
        <begin position="567"/>
        <end position="611"/>
    </location>
</feature>
<dbReference type="InterPro" id="IPR018247">
    <property type="entry name" value="EF_Hand_1_Ca_BS"/>
</dbReference>
<name>A0AB34IPZ3_PRYPA</name>
<keyword evidence="9" id="KW-1185">Reference proteome</keyword>
<dbReference type="InterPro" id="IPR003299">
    <property type="entry name" value="Calflagin-bd"/>
</dbReference>
<evidence type="ECO:0000256" key="3">
    <source>
        <dbReference type="ARBA" id="ARBA00022723"/>
    </source>
</evidence>
<evidence type="ECO:0000256" key="2">
    <source>
        <dbReference type="ARBA" id="ARBA00005727"/>
    </source>
</evidence>
<keyword evidence="3" id="KW-0479">Metal-binding</keyword>
<keyword evidence="5" id="KW-0106">Calcium</keyword>
<feature type="compositionally biased region" description="Basic and acidic residues" evidence="6">
    <location>
        <begin position="290"/>
        <end position="300"/>
    </location>
</feature>
<evidence type="ECO:0000259" key="7">
    <source>
        <dbReference type="PROSITE" id="PS50090"/>
    </source>
</evidence>
<dbReference type="PRINTS" id="PR01362">
    <property type="entry name" value="CALFLAGIN"/>
</dbReference>
<comment type="caution">
    <text evidence="8">The sequence shown here is derived from an EMBL/GenBank/DDBJ whole genome shotgun (WGS) entry which is preliminary data.</text>
</comment>
<evidence type="ECO:0000313" key="8">
    <source>
        <dbReference type="EMBL" id="KAL1503522.1"/>
    </source>
</evidence>
<gene>
    <name evidence="8" type="ORF">AB1Y20_012002</name>
</gene>
<dbReference type="PROSITE" id="PS00018">
    <property type="entry name" value="EF_HAND_1"/>
    <property type="match status" value="2"/>
</dbReference>
<evidence type="ECO:0000256" key="5">
    <source>
        <dbReference type="ARBA" id="ARBA00022837"/>
    </source>
</evidence>
<keyword evidence="4" id="KW-0677">Repeat</keyword>
<evidence type="ECO:0000256" key="4">
    <source>
        <dbReference type="ARBA" id="ARBA00022737"/>
    </source>
</evidence>
<evidence type="ECO:0000256" key="1">
    <source>
        <dbReference type="ARBA" id="ARBA00002387"/>
    </source>
</evidence>
<feature type="compositionally biased region" description="Low complexity" evidence="6">
    <location>
        <begin position="650"/>
        <end position="664"/>
    </location>
</feature>
<dbReference type="Proteomes" id="UP001515480">
    <property type="component" value="Unassembled WGS sequence"/>
</dbReference>
<dbReference type="InterPro" id="IPR001005">
    <property type="entry name" value="SANT/Myb"/>
</dbReference>
<accession>A0AB34IPZ3</accession>
<reference evidence="8 9" key="1">
    <citation type="journal article" date="2024" name="Science">
        <title>Giant polyketide synthase enzymes in the biosynthesis of giant marine polyether toxins.</title>
        <authorList>
            <person name="Fallon T.R."/>
            <person name="Shende V.V."/>
            <person name="Wierzbicki I.H."/>
            <person name="Pendleton A.L."/>
            <person name="Watervoot N.F."/>
            <person name="Auber R.P."/>
            <person name="Gonzalez D.J."/>
            <person name="Wisecaver J.H."/>
            <person name="Moore B.S."/>
        </authorList>
    </citation>
    <scope>NUCLEOTIDE SEQUENCE [LARGE SCALE GENOMIC DNA]</scope>
    <source>
        <strain evidence="8 9">12B1</strain>
    </source>
</reference>
<comment type="similarity">
    <text evidence="2">Belongs to the calflagin family.</text>
</comment>
<dbReference type="AlphaFoldDB" id="A0AB34IPZ3"/>
<feature type="region of interest" description="Disordered" evidence="6">
    <location>
        <begin position="543"/>
        <end position="569"/>
    </location>
</feature>
<feature type="compositionally biased region" description="Pro residues" evidence="6">
    <location>
        <begin position="271"/>
        <end position="282"/>
    </location>
</feature>